<dbReference type="EMBL" id="VWSF01000009">
    <property type="protein sequence ID" value="KAA5545028.1"/>
    <property type="molecule type" value="Genomic_DNA"/>
</dbReference>
<keyword evidence="3" id="KW-1185">Reference proteome</keyword>
<feature type="transmembrane region" description="Helical" evidence="1">
    <location>
        <begin position="70"/>
        <end position="89"/>
    </location>
</feature>
<evidence type="ECO:0000313" key="2">
    <source>
        <dbReference type="EMBL" id="KAA5545028.1"/>
    </source>
</evidence>
<evidence type="ECO:0000256" key="1">
    <source>
        <dbReference type="SAM" id="Phobius"/>
    </source>
</evidence>
<comment type="caution">
    <text evidence="2">The sequence shown here is derived from an EMBL/GenBank/DDBJ whole genome shotgun (WGS) entry which is preliminary data.</text>
</comment>
<feature type="transmembrane region" description="Helical" evidence="1">
    <location>
        <begin position="110"/>
        <end position="132"/>
    </location>
</feature>
<reference evidence="2 3" key="1">
    <citation type="submission" date="2019-09" db="EMBL/GenBank/DDBJ databases">
        <title>Genome sequence and assembly of Adhaeribacter sp.</title>
        <authorList>
            <person name="Chhetri G."/>
        </authorList>
    </citation>
    <scope>NUCLEOTIDE SEQUENCE [LARGE SCALE GENOMIC DNA]</scope>
    <source>
        <strain evidence="2 3">DK36</strain>
    </source>
</reference>
<gene>
    <name evidence="2" type="ORF">F0145_13315</name>
</gene>
<name>A0A5M6DBV3_9BACT</name>
<keyword evidence="1" id="KW-1133">Transmembrane helix</keyword>
<keyword evidence="1" id="KW-0812">Transmembrane</keyword>
<dbReference type="AlphaFoldDB" id="A0A5M6DBV3"/>
<accession>A0A5M6DBV3</accession>
<keyword evidence="1" id="KW-0472">Membrane</keyword>
<dbReference type="Proteomes" id="UP000323426">
    <property type="component" value="Unassembled WGS sequence"/>
</dbReference>
<sequence length="136" mass="15844">MLNFFYYFYYRIREANNTAGPISASAERAAYFTLVLLLILNSISVYFIFIQLVNNQLGALLWQDKWLNRIIVFFLGVTVPVGVYGWYKLRQHQIEQTLIDYKNESSDERRVGGALIMAYIFTSCGLLIYALFLPFL</sequence>
<protein>
    <submittedName>
        <fullName evidence="2">Uncharacterized protein</fullName>
    </submittedName>
</protein>
<feature type="transmembrane region" description="Helical" evidence="1">
    <location>
        <begin position="29"/>
        <end position="50"/>
    </location>
</feature>
<proteinExistence type="predicted"/>
<organism evidence="2 3">
    <name type="scientific">Adhaeribacter rhizoryzae</name>
    <dbReference type="NCBI Taxonomy" id="2607907"/>
    <lineage>
        <taxon>Bacteria</taxon>
        <taxon>Pseudomonadati</taxon>
        <taxon>Bacteroidota</taxon>
        <taxon>Cytophagia</taxon>
        <taxon>Cytophagales</taxon>
        <taxon>Hymenobacteraceae</taxon>
        <taxon>Adhaeribacter</taxon>
    </lineage>
</organism>
<evidence type="ECO:0000313" key="3">
    <source>
        <dbReference type="Proteomes" id="UP000323426"/>
    </source>
</evidence>
<dbReference type="RefSeq" id="WP_150088911.1">
    <property type="nucleotide sequence ID" value="NZ_VWSF01000009.1"/>
</dbReference>